<comment type="similarity">
    <text evidence="1">Belongs to the FGGY kinase family.</text>
</comment>
<comment type="caution">
    <text evidence="7">The sequence shown here is derived from an EMBL/GenBank/DDBJ whole genome shotgun (WGS) entry which is preliminary data.</text>
</comment>
<name>A0A504YU83_FASGI</name>
<evidence type="ECO:0000313" key="8">
    <source>
        <dbReference type="Proteomes" id="UP000316759"/>
    </source>
</evidence>
<feature type="domain" description="Carbohydrate kinase FGGY C-terminal" evidence="6">
    <location>
        <begin position="322"/>
        <end position="505"/>
    </location>
</feature>
<feature type="domain" description="Carbohydrate kinase FGGY N-terminal" evidence="5">
    <location>
        <begin position="10"/>
        <end position="250"/>
    </location>
</feature>
<dbReference type="GO" id="GO:0046167">
    <property type="term" value="P:glycerol-3-phosphate biosynthetic process"/>
    <property type="evidence" value="ECO:0007669"/>
    <property type="project" value="TreeGrafter"/>
</dbReference>
<dbReference type="Proteomes" id="UP000316759">
    <property type="component" value="Unassembled WGS sequence"/>
</dbReference>
<dbReference type="InterPro" id="IPR043129">
    <property type="entry name" value="ATPase_NBD"/>
</dbReference>
<reference evidence="7 8" key="1">
    <citation type="submission" date="2019-04" db="EMBL/GenBank/DDBJ databases">
        <title>Annotation for the trematode Fasciola gigantica.</title>
        <authorList>
            <person name="Choi Y.-J."/>
        </authorList>
    </citation>
    <scope>NUCLEOTIDE SEQUENCE [LARGE SCALE GENOMIC DNA]</scope>
    <source>
        <strain evidence="7">Uganda_cow_1</strain>
    </source>
</reference>
<organism evidence="7 8">
    <name type="scientific">Fasciola gigantica</name>
    <name type="common">Giant liver fluke</name>
    <dbReference type="NCBI Taxonomy" id="46835"/>
    <lineage>
        <taxon>Eukaryota</taxon>
        <taxon>Metazoa</taxon>
        <taxon>Spiralia</taxon>
        <taxon>Lophotrochozoa</taxon>
        <taxon>Platyhelminthes</taxon>
        <taxon>Trematoda</taxon>
        <taxon>Digenea</taxon>
        <taxon>Plagiorchiida</taxon>
        <taxon>Echinostomata</taxon>
        <taxon>Echinostomatoidea</taxon>
        <taxon>Fasciolidae</taxon>
        <taxon>Fasciola</taxon>
    </lineage>
</organism>
<dbReference type="Pfam" id="PF02782">
    <property type="entry name" value="FGGY_C"/>
    <property type="match status" value="1"/>
</dbReference>
<accession>A0A504YU83</accession>
<sequence>MAAPRGSSQVILGIDYGSTHACATVYSFELEALATYTCKVERIEGSDGSCELDPEGVWDCFCRVLDGAMRNAGITPNNVACLGISVQRNSLMLWDRQTGKPRSRIISWQDLRATELSKKWNKSFIVRSLKAGGHVLYWISQSDRFKAWASYRFRTTLACIRLRHFFEGRRALLEECRQGRICYGCLETWFLWRLTNGKVFATDISCASVTGMYDPFTCKWSGPVLSGLGIPHQIIPDVCPSSHFYGYIEAGPLRVQMEASPEVPRFYPVVGWASTDKFNGINTSAAERNSGGPGISAPVSSTFRSSSLTKSSSTHSLGGATAPIFAPDLTYLLEGSHENTGTLIEWLRSEGLFDSYAELEDMLVEGDRLDLDLRSPACSTFYITVPPALLSTHQETREMRTITGEQRKLLGPDGILTGVSGQWTRMDRLAIVRAVMESIALTVRRMLDRCRKEAGVSPSELRVNGNVSLSNWLMQRVADVTNIPVQRSEFIDSSCLGAAITAGVGAGIWPDYASATSLIHGRQGRGYQDSKIGVQNCECFLPNMERVPFMRARYRFWCRACAAYSRKLRLTRFYRPLAIHRSSSRTSSTQTSHHEPQTQAQSVCPLRIA</sequence>
<dbReference type="InterPro" id="IPR018484">
    <property type="entry name" value="FGGY_N"/>
</dbReference>
<dbReference type="SUPFAM" id="SSF53067">
    <property type="entry name" value="Actin-like ATPase domain"/>
    <property type="match status" value="2"/>
</dbReference>
<feature type="region of interest" description="Disordered" evidence="4">
    <location>
        <begin position="584"/>
        <end position="609"/>
    </location>
</feature>
<keyword evidence="8" id="KW-1185">Reference proteome</keyword>
<dbReference type="Gene3D" id="3.30.420.40">
    <property type="match status" value="2"/>
</dbReference>
<evidence type="ECO:0000259" key="5">
    <source>
        <dbReference type="Pfam" id="PF00370"/>
    </source>
</evidence>
<dbReference type="OrthoDB" id="6278781at2759"/>
<evidence type="ECO:0000256" key="2">
    <source>
        <dbReference type="ARBA" id="ARBA00022679"/>
    </source>
</evidence>
<protein>
    <submittedName>
        <fullName evidence="7">Putative glycerol kinase 5</fullName>
    </submittedName>
</protein>
<evidence type="ECO:0000256" key="4">
    <source>
        <dbReference type="SAM" id="MobiDB-lite"/>
    </source>
</evidence>
<keyword evidence="3 7" id="KW-0418">Kinase</keyword>
<evidence type="ECO:0000256" key="1">
    <source>
        <dbReference type="ARBA" id="ARBA00009156"/>
    </source>
</evidence>
<dbReference type="InterPro" id="IPR018485">
    <property type="entry name" value="FGGY_C"/>
</dbReference>
<proteinExistence type="inferred from homology"/>
<dbReference type="EMBL" id="SUNJ01003767">
    <property type="protein sequence ID" value="TPP65004.1"/>
    <property type="molecule type" value="Genomic_DNA"/>
</dbReference>
<dbReference type="PANTHER" id="PTHR10196">
    <property type="entry name" value="SUGAR KINASE"/>
    <property type="match status" value="1"/>
</dbReference>
<evidence type="ECO:0000313" key="7">
    <source>
        <dbReference type="EMBL" id="TPP65004.1"/>
    </source>
</evidence>
<dbReference type="AlphaFoldDB" id="A0A504YU83"/>
<dbReference type="PANTHER" id="PTHR10196:SF68">
    <property type="entry name" value="GLYCEROL KINASE 5-RELATED"/>
    <property type="match status" value="1"/>
</dbReference>
<dbReference type="STRING" id="46835.A0A504YU83"/>
<evidence type="ECO:0000256" key="3">
    <source>
        <dbReference type="ARBA" id="ARBA00022777"/>
    </source>
</evidence>
<dbReference type="GO" id="GO:0006071">
    <property type="term" value="P:glycerol metabolic process"/>
    <property type="evidence" value="ECO:0007669"/>
    <property type="project" value="TreeGrafter"/>
</dbReference>
<evidence type="ECO:0000259" key="6">
    <source>
        <dbReference type="Pfam" id="PF02782"/>
    </source>
</evidence>
<dbReference type="GO" id="GO:0005739">
    <property type="term" value="C:mitochondrion"/>
    <property type="evidence" value="ECO:0007669"/>
    <property type="project" value="TreeGrafter"/>
</dbReference>
<dbReference type="Pfam" id="PF00370">
    <property type="entry name" value="FGGY_N"/>
    <property type="match status" value="1"/>
</dbReference>
<gene>
    <name evidence="7" type="ORF">FGIG_07060</name>
</gene>
<dbReference type="GO" id="GO:0016301">
    <property type="term" value="F:kinase activity"/>
    <property type="evidence" value="ECO:0007669"/>
    <property type="project" value="UniProtKB-KW"/>
</dbReference>
<dbReference type="GO" id="GO:0006641">
    <property type="term" value="P:triglyceride metabolic process"/>
    <property type="evidence" value="ECO:0007669"/>
    <property type="project" value="TreeGrafter"/>
</dbReference>
<keyword evidence="2" id="KW-0808">Transferase</keyword>